<dbReference type="AlphaFoldDB" id="X1GRS6"/>
<organism evidence="1">
    <name type="scientific">marine sediment metagenome</name>
    <dbReference type="NCBI Taxonomy" id="412755"/>
    <lineage>
        <taxon>unclassified sequences</taxon>
        <taxon>metagenomes</taxon>
        <taxon>ecological metagenomes</taxon>
    </lineage>
</organism>
<proteinExistence type="predicted"/>
<reference evidence="1" key="1">
    <citation type="journal article" date="2014" name="Front. Microbiol.">
        <title>High frequency of phylogenetically diverse reductive dehalogenase-homologous genes in deep subseafloor sedimentary metagenomes.</title>
        <authorList>
            <person name="Kawai M."/>
            <person name="Futagami T."/>
            <person name="Toyoda A."/>
            <person name="Takaki Y."/>
            <person name="Nishi S."/>
            <person name="Hori S."/>
            <person name="Arai W."/>
            <person name="Tsubouchi T."/>
            <person name="Morono Y."/>
            <person name="Uchiyama I."/>
            <person name="Ito T."/>
            <person name="Fujiyama A."/>
            <person name="Inagaki F."/>
            <person name="Takami H."/>
        </authorList>
    </citation>
    <scope>NUCLEOTIDE SEQUENCE</scope>
    <source>
        <strain evidence="1">Expedition CK06-06</strain>
    </source>
</reference>
<protein>
    <submittedName>
        <fullName evidence="1">Uncharacterized protein</fullName>
    </submittedName>
</protein>
<evidence type="ECO:0000313" key="1">
    <source>
        <dbReference type="EMBL" id="GAH47550.1"/>
    </source>
</evidence>
<accession>X1GRS6</accession>
<comment type="caution">
    <text evidence="1">The sequence shown here is derived from an EMBL/GenBank/DDBJ whole genome shotgun (WGS) entry which is preliminary data.</text>
</comment>
<gene>
    <name evidence="1" type="ORF">S03H2_39038</name>
</gene>
<sequence>MAMVTSGKKSGLEMTEREKHKAKELLDELNEIGPDDLPDWNIRAQTFLVFMAIRNPDEFLRR</sequence>
<dbReference type="EMBL" id="BARU01024100">
    <property type="protein sequence ID" value="GAH47550.1"/>
    <property type="molecule type" value="Genomic_DNA"/>
</dbReference>
<name>X1GRS6_9ZZZZ</name>